<evidence type="ECO:0000259" key="4">
    <source>
        <dbReference type="PROSITE" id="PS50110"/>
    </source>
</evidence>
<accession>A0A1I3WAU4</accession>
<dbReference type="GO" id="GO:0006355">
    <property type="term" value="P:regulation of DNA-templated transcription"/>
    <property type="evidence" value="ECO:0007669"/>
    <property type="project" value="InterPro"/>
</dbReference>
<dbReference type="STRING" id="1612308.SAMN05444581_101413"/>
<evidence type="ECO:0000256" key="2">
    <source>
        <dbReference type="PROSITE-ProRule" id="PRU00169"/>
    </source>
</evidence>
<protein>
    <submittedName>
        <fullName evidence="6">DNA-binding response regulator, OmpR family, contains REC and winged-helix (WHTH) domain</fullName>
    </submittedName>
</protein>
<dbReference type="PROSITE" id="PS51755">
    <property type="entry name" value="OMPR_PHOB"/>
    <property type="match status" value="1"/>
</dbReference>
<dbReference type="CDD" id="cd00383">
    <property type="entry name" value="trans_reg_C"/>
    <property type="match status" value="1"/>
</dbReference>
<dbReference type="Pfam" id="PF00072">
    <property type="entry name" value="Response_reg"/>
    <property type="match status" value="1"/>
</dbReference>
<dbReference type="AlphaFoldDB" id="A0A1I3WAU4"/>
<reference evidence="6 7" key="1">
    <citation type="submission" date="2016-10" db="EMBL/GenBank/DDBJ databases">
        <authorList>
            <person name="de Groot N.N."/>
        </authorList>
    </citation>
    <scope>NUCLEOTIDE SEQUENCE [LARGE SCALE GENOMIC DNA]</scope>
    <source>
        <strain evidence="6 7">NE2</strain>
    </source>
</reference>
<dbReference type="SMART" id="SM00448">
    <property type="entry name" value="REC"/>
    <property type="match status" value="1"/>
</dbReference>
<gene>
    <name evidence="6" type="ORF">SAMN05444581_101413</name>
</gene>
<dbReference type="EMBL" id="FOSN01000001">
    <property type="protein sequence ID" value="SFK03546.1"/>
    <property type="molecule type" value="Genomic_DNA"/>
</dbReference>
<dbReference type="RefSeq" id="WP_091677518.1">
    <property type="nucleotide sequence ID" value="NZ_FOSN01000001.1"/>
</dbReference>
<dbReference type="GO" id="GO:0000976">
    <property type="term" value="F:transcription cis-regulatory region binding"/>
    <property type="evidence" value="ECO:0007669"/>
    <property type="project" value="TreeGrafter"/>
</dbReference>
<evidence type="ECO:0000259" key="5">
    <source>
        <dbReference type="PROSITE" id="PS51755"/>
    </source>
</evidence>
<dbReference type="Pfam" id="PF00486">
    <property type="entry name" value="Trans_reg_C"/>
    <property type="match status" value="1"/>
</dbReference>
<dbReference type="PANTHER" id="PTHR48111">
    <property type="entry name" value="REGULATOR OF RPOS"/>
    <property type="match status" value="1"/>
</dbReference>
<organism evidence="6 7">
    <name type="scientific">Methylocapsa palsarum</name>
    <dbReference type="NCBI Taxonomy" id="1612308"/>
    <lineage>
        <taxon>Bacteria</taxon>
        <taxon>Pseudomonadati</taxon>
        <taxon>Pseudomonadota</taxon>
        <taxon>Alphaproteobacteria</taxon>
        <taxon>Hyphomicrobiales</taxon>
        <taxon>Beijerinckiaceae</taxon>
        <taxon>Methylocapsa</taxon>
    </lineage>
</organism>
<feature type="modified residue" description="4-aspartylphosphate" evidence="2">
    <location>
        <position position="51"/>
    </location>
</feature>
<dbReference type="PANTHER" id="PTHR48111:SF36">
    <property type="entry name" value="TRANSCRIPTIONAL REGULATORY PROTEIN CUTR"/>
    <property type="match status" value="1"/>
</dbReference>
<dbReference type="SUPFAM" id="SSF52172">
    <property type="entry name" value="CheY-like"/>
    <property type="match status" value="1"/>
</dbReference>
<feature type="DNA-binding region" description="OmpR/PhoB-type" evidence="3">
    <location>
        <begin position="124"/>
        <end position="222"/>
    </location>
</feature>
<dbReference type="Gene3D" id="3.40.50.2300">
    <property type="match status" value="1"/>
</dbReference>
<dbReference type="InterPro" id="IPR011006">
    <property type="entry name" value="CheY-like_superfamily"/>
</dbReference>
<dbReference type="PROSITE" id="PS50110">
    <property type="entry name" value="RESPONSE_REGULATORY"/>
    <property type="match status" value="1"/>
</dbReference>
<dbReference type="Gene3D" id="1.10.10.10">
    <property type="entry name" value="Winged helix-like DNA-binding domain superfamily/Winged helix DNA-binding domain"/>
    <property type="match status" value="1"/>
</dbReference>
<dbReference type="InterPro" id="IPR036388">
    <property type="entry name" value="WH-like_DNA-bd_sf"/>
</dbReference>
<dbReference type="InterPro" id="IPR039420">
    <property type="entry name" value="WalR-like"/>
</dbReference>
<feature type="domain" description="Response regulatory" evidence="4">
    <location>
        <begin position="2"/>
        <end position="116"/>
    </location>
</feature>
<evidence type="ECO:0000256" key="3">
    <source>
        <dbReference type="PROSITE-ProRule" id="PRU01091"/>
    </source>
</evidence>
<dbReference type="GO" id="GO:0000156">
    <property type="term" value="F:phosphorelay response regulator activity"/>
    <property type="evidence" value="ECO:0007669"/>
    <property type="project" value="TreeGrafter"/>
</dbReference>
<dbReference type="SMART" id="SM00862">
    <property type="entry name" value="Trans_reg_C"/>
    <property type="match status" value="1"/>
</dbReference>
<sequence length="226" mass="24940">MKILIVEDEPDIVRLLAGQLDNAGFDCDPVGSMSDALTSLKRYPYHLMLLDRRLPDGDSIAFLPNIRRLRPNIRILILSAHCEKGDKAKGLNSGADDYLTKPFDSDELLARVIARLRTSGELQMPPITIGAVSFDAAAGQIFIGGRPFLLHRREYALFGALMRRINRVSPREALMEEVYGAGEAILPGALDTLVSRLRKRLADAEAGCEVHLVRGRGYLLTKSLTS</sequence>
<dbReference type="GO" id="GO:0005829">
    <property type="term" value="C:cytosol"/>
    <property type="evidence" value="ECO:0007669"/>
    <property type="project" value="TreeGrafter"/>
</dbReference>
<dbReference type="Proteomes" id="UP000198755">
    <property type="component" value="Unassembled WGS sequence"/>
</dbReference>
<keyword evidence="1 3" id="KW-0238">DNA-binding</keyword>
<keyword evidence="2" id="KW-0597">Phosphoprotein</keyword>
<dbReference type="GO" id="GO:0032993">
    <property type="term" value="C:protein-DNA complex"/>
    <property type="evidence" value="ECO:0007669"/>
    <property type="project" value="TreeGrafter"/>
</dbReference>
<keyword evidence="7" id="KW-1185">Reference proteome</keyword>
<evidence type="ECO:0000313" key="6">
    <source>
        <dbReference type="EMBL" id="SFK03546.1"/>
    </source>
</evidence>
<dbReference type="InterPro" id="IPR001867">
    <property type="entry name" value="OmpR/PhoB-type_DNA-bd"/>
</dbReference>
<proteinExistence type="predicted"/>
<evidence type="ECO:0000256" key="1">
    <source>
        <dbReference type="ARBA" id="ARBA00023125"/>
    </source>
</evidence>
<evidence type="ECO:0000313" key="7">
    <source>
        <dbReference type="Proteomes" id="UP000198755"/>
    </source>
</evidence>
<feature type="domain" description="OmpR/PhoB-type" evidence="5">
    <location>
        <begin position="124"/>
        <end position="222"/>
    </location>
</feature>
<dbReference type="OrthoDB" id="9802426at2"/>
<name>A0A1I3WAU4_9HYPH</name>
<dbReference type="InterPro" id="IPR001789">
    <property type="entry name" value="Sig_transdc_resp-reg_receiver"/>
</dbReference>